<dbReference type="PANTHER" id="PTHR46558:SF4">
    <property type="entry name" value="DNA-BIDING PHAGE PROTEIN"/>
    <property type="match status" value="1"/>
</dbReference>
<dbReference type="Gene3D" id="1.10.260.40">
    <property type="entry name" value="lambda repressor-like DNA-binding domains"/>
    <property type="match status" value="1"/>
</dbReference>
<organism evidence="3 4">
    <name type="scientific">Chryseobacterium ginsengisoli</name>
    <dbReference type="NCBI Taxonomy" id="363853"/>
    <lineage>
        <taxon>Bacteria</taxon>
        <taxon>Pseudomonadati</taxon>
        <taxon>Bacteroidota</taxon>
        <taxon>Flavobacteriia</taxon>
        <taxon>Flavobacteriales</taxon>
        <taxon>Weeksellaceae</taxon>
        <taxon>Chryseobacterium group</taxon>
        <taxon>Chryseobacterium</taxon>
    </lineage>
</organism>
<sequence>MKIGQKLKGMRIEKGFSTIEIAEKLDISESTYRRYEADKSFPDVFVLDKIAKIYDKDLTDLLPEGMTIINNNSGEHANNAGYVMNQFLSEKLIQQYEERIKEKDEQIALLKSLLDKK</sequence>
<dbReference type="Proteomes" id="UP001500353">
    <property type="component" value="Unassembled WGS sequence"/>
</dbReference>
<dbReference type="InterPro" id="IPR001387">
    <property type="entry name" value="Cro/C1-type_HTH"/>
</dbReference>
<feature type="domain" description="HTH cro/C1-type" evidence="2">
    <location>
        <begin position="7"/>
        <end position="61"/>
    </location>
</feature>
<comment type="caution">
    <text evidence="3">The sequence shown here is derived from an EMBL/GenBank/DDBJ whole genome shotgun (WGS) entry which is preliminary data.</text>
</comment>
<dbReference type="CDD" id="cd00093">
    <property type="entry name" value="HTH_XRE"/>
    <property type="match status" value="1"/>
</dbReference>
<evidence type="ECO:0000259" key="2">
    <source>
        <dbReference type="PROSITE" id="PS50943"/>
    </source>
</evidence>
<dbReference type="SUPFAM" id="SSF47413">
    <property type="entry name" value="lambda repressor-like DNA-binding domains"/>
    <property type="match status" value="1"/>
</dbReference>
<protein>
    <recommendedName>
        <fullName evidence="2">HTH cro/C1-type domain-containing protein</fullName>
    </recommendedName>
</protein>
<gene>
    <name evidence="3" type="ORF">GCM10023210_05840</name>
</gene>
<dbReference type="SMART" id="SM00530">
    <property type="entry name" value="HTH_XRE"/>
    <property type="match status" value="1"/>
</dbReference>
<proteinExistence type="predicted"/>
<dbReference type="Pfam" id="PF01381">
    <property type="entry name" value="HTH_3"/>
    <property type="match status" value="1"/>
</dbReference>
<evidence type="ECO:0000313" key="4">
    <source>
        <dbReference type="Proteomes" id="UP001500353"/>
    </source>
</evidence>
<name>A0ABP9LYE2_9FLAO</name>
<keyword evidence="4" id="KW-1185">Reference proteome</keyword>
<dbReference type="RefSeq" id="WP_345200201.1">
    <property type="nucleotide sequence ID" value="NZ_BAABHX010000001.1"/>
</dbReference>
<reference evidence="4" key="1">
    <citation type="journal article" date="2019" name="Int. J. Syst. Evol. Microbiol.">
        <title>The Global Catalogue of Microorganisms (GCM) 10K type strain sequencing project: providing services to taxonomists for standard genome sequencing and annotation.</title>
        <authorList>
            <consortium name="The Broad Institute Genomics Platform"/>
            <consortium name="The Broad Institute Genome Sequencing Center for Infectious Disease"/>
            <person name="Wu L."/>
            <person name="Ma J."/>
        </authorList>
    </citation>
    <scope>NUCLEOTIDE SEQUENCE [LARGE SCALE GENOMIC DNA]</scope>
    <source>
        <strain evidence="4">JCM 18019</strain>
    </source>
</reference>
<evidence type="ECO:0000256" key="1">
    <source>
        <dbReference type="ARBA" id="ARBA00023125"/>
    </source>
</evidence>
<dbReference type="PANTHER" id="PTHR46558">
    <property type="entry name" value="TRACRIPTIONAL REGULATORY PROTEIN-RELATED-RELATED"/>
    <property type="match status" value="1"/>
</dbReference>
<accession>A0ABP9LYE2</accession>
<dbReference type="EMBL" id="BAABHX010000001">
    <property type="protein sequence ID" value="GAA5085228.1"/>
    <property type="molecule type" value="Genomic_DNA"/>
</dbReference>
<dbReference type="InterPro" id="IPR010982">
    <property type="entry name" value="Lambda_DNA-bd_dom_sf"/>
</dbReference>
<keyword evidence="1" id="KW-0238">DNA-binding</keyword>
<dbReference type="PROSITE" id="PS50943">
    <property type="entry name" value="HTH_CROC1"/>
    <property type="match status" value="1"/>
</dbReference>
<evidence type="ECO:0000313" key="3">
    <source>
        <dbReference type="EMBL" id="GAA5085228.1"/>
    </source>
</evidence>